<accession>A0A371JL76</accession>
<name>A0A371JL76_9FLAO</name>
<sequence>MKENKAAISEEVALNEFKEFLKKFKKREFRRGKITDEKILDDYPNIIDALMDGLLVLENKETGKPVFTLRFPIETEGKNEALAVKTVTFKTRTKPSDMVRLLDGINPQTQQAKYVMRYLQHVTNLAQGEIDNLDKDDYDTISQLATVFQ</sequence>
<evidence type="ECO:0000313" key="2">
    <source>
        <dbReference type="Proteomes" id="UP000261828"/>
    </source>
</evidence>
<dbReference type="Proteomes" id="UP000261828">
    <property type="component" value="Unassembled WGS sequence"/>
</dbReference>
<dbReference type="OrthoDB" id="9914276at2"/>
<reference evidence="1 2" key="1">
    <citation type="submission" date="2018-08" db="EMBL/GenBank/DDBJ databases">
        <title>Muricauda nanhaiensis sp. nov., isolated from seawater of the South China Sea.</title>
        <authorList>
            <person name="Dang Y."/>
        </authorList>
    </citation>
    <scope>NUCLEOTIDE SEQUENCE [LARGE SCALE GENOMIC DNA]</scope>
    <source>
        <strain evidence="1 2">SM1704</strain>
    </source>
</reference>
<evidence type="ECO:0000313" key="1">
    <source>
        <dbReference type="EMBL" id="RDY57712.1"/>
    </source>
</evidence>
<comment type="caution">
    <text evidence="1">The sequence shown here is derived from an EMBL/GenBank/DDBJ whole genome shotgun (WGS) entry which is preliminary data.</text>
</comment>
<protein>
    <submittedName>
        <fullName evidence="1">Uncharacterized protein</fullName>
    </submittedName>
</protein>
<dbReference type="RefSeq" id="WP_116185811.1">
    <property type="nucleotide sequence ID" value="NZ_QTJX01000007.1"/>
</dbReference>
<gene>
    <name evidence="1" type="ORF">DX873_17590</name>
</gene>
<proteinExistence type="predicted"/>
<dbReference type="EMBL" id="QTJX01000007">
    <property type="protein sequence ID" value="RDY57712.1"/>
    <property type="molecule type" value="Genomic_DNA"/>
</dbReference>
<organism evidence="1 2">
    <name type="scientific">Flagellimonas nanhaiensis</name>
    <dbReference type="NCBI Taxonomy" id="2292706"/>
    <lineage>
        <taxon>Bacteria</taxon>
        <taxon>Pseudomonadati</taxon>
        <taxon>Bacteroidota</taxon>
        <taxon>Flavobacteriia</taxon>
        <taxon>Flavobacteriales</taxon>
        <taxon>Flavobacteriaceae</taxon>
        <taxon>Flagellimonas</taxon>
    </lineage>
</organism>
<dbReference type="AlphaFoldDB" id="A0A371JL76"/>
<keyword evidence="2" id="KW-1185">Reference proteome</keyword>